<name>A0ABV0KBF4_9CYAN</name>
<dbReference type="InterPro" id="IPR004304">
    <property type="entry name" value="FmdA_AmdA"/>
</dbReference>
<dbReference type="Pfam" id="PF03069">
    <property type="entry name" value="FmdA_AmdA"/>
    <property type="match status" value="1"/>
</dbReference>
<sequence>MMLAAMGALLLVGTWGVRSQAQGPVPSSSGGSAYVLLATPETTHLGFFSAELPPVLRVQSGDSVTFSTFPNVGEEARPGRSIEELVASANALAKERNLIGPHSLTGPVYVEGAEPGDVLEIKVKEVVPSIYAGQIVFPGESGLGLLPGEFPTGTISHLYVDIANETTQFASNVTLPVKPFMGIMGVAPPKDFESTDTEAGGAWTARPERIDDYGGIRRVSSVPPDLWGGNMDNKELTAGSSLFVPVFNSGALFSTGDGHVNQANGEVGLTASETAMRSVTVEFVVHKDMDLIRPIVETPTHFMTMGFDPDVDKAMKTATRDMLDLLTKTTGLSRLQAYSLASLAMDLNITQVVDINRGVHALVPKSIFTAYTPVADLKGQIQTDRPAL</sequence>
<reference evidence="1 2" key="1">
    <citation type="submission" date="2022-04" db="EMBL/GenBank/DDBJ databases">
        <title>Positive selection, recombination, and allopatry shape intraspecific diversity of widespread and dominant cyanobacteria.</title>
        <authorList>
            <person name="Wei J."/>
            <person name="Shu W."/>
            <person name="Hu C."/>
        </authorList>
    </citation>
    <scope>NUCLEOTIDE SEQUENCE [LARGE SCALE GENOMIC DNA]</scope>
    <source>
        <strain evidence="1 2">DQ-A4</strain>
    </source>
</reference>
<proteinExistence type="predicted"/>
<evidence type="ECO:0000313" key="1">
    <source>
        <dbReference type="EMBL" id="MEP0950110.1"/>
    </source>
</evidence>
<dbReference type="EMBL" id="JAMPKX010000020">
    <property type="protein sequence ID" value="MEP0950110.1"/>
    <property type="molecule type" value="Genomic_DNA"/>
</dbReference>
<comment type="caution">
    <text evidence="1">The sequence shown here is derived from an EMBL/GenBank/DDBJ whole genome shotgun (WGS) entry which is preliminary data.</text>
</comment>
<dbReference type="SUPFAM" id="SSF141130">
    <property type="entry name" value="Acetamidase/Formamidase-like"/>
    <property type="match status" value="1"/>
</dbReference>
<protein>
    <submittedName>
        <fullName evidence="1">Acetamidase/formamidase family protein</fullName>
    </submittedName>
</protein>
<evidence type="ECO:0000313" key="2">
    <source>
        <dbReference type="Proteomes" id="UP001482513"/>
    </source>
</evidence>
<dbReference type="Gene3D" id="2.60.120.580">
    <property type="entry name" value="Acetamidase/Formamidase-like domains"/>
    <property type="match status" value="1"/>
</dbReference>
<gene>
    <name evidence="1" type="ORF">NC992_24770</name>
</gene>
<dbReference type="PANTHER" id="PTHR31891">
    <property type="entry name" value="FORMAMIDASE C869.04-RELATED"/>
    <property type="match status" value="1"/>
</dbReference>
<accession>A0ABV0KBF4</accession>
<dbReference type="RefSeq" id="WP_313887314.1">
    <property type="nucleotide sequence ID" value="NZ_JAMPKX010000020.1"/>
</dbReference>
<keyword evidence="2" id="KW-1185">Reference proteome</keyword>
<dbReference type="PANTHER" id="PTHR31891:SF1">
    <property type="entry name" value="FORMAMIDASE C869.04-RELATED"/>
    <property type="match status" value="1"/>
</dbReference>
<organism evidence="1 2">
    <name type="scientific">Leptolyngbya subtilissima DQ-A4</name>
    <dbReference type="NCBI Taxonomy" id="2933933"/>
    <lineage>
        <taxon>Bacteria</taxon>
        <taxon>Bacillati</taxon>
        <taxon>Cyanobacteriota</taxon>
        <taxon>Cyanophyceae</taxon>
        <taxon>Leptolyngbyales</taxon>
        <taxon>Leptolyngbyaceae</taxon>
        <taxon>Leptolyngbya group</taxon>
        <taxon>Leptolyngbya</taxon>
    </lineage>
</organism>
<dbReference type="Proteomes" id="UP001482513">
    <property type="component" value="Unassembled WGS sequence"/>
</dbReference>
<dbReference type="Gene3D" id="3.10.28.20">
    <property type="entry name" value="Acetamidase/Formamidase-like domains"/>
    <property type="match status" value="1"/>
</dbReference>